<name>A0A9X1UEN9_9BRAD</name>
<evidence type="ECO:0000313" key="1">
    <source>
        <dbReference type="EMBL" id="MCG2625607.1"/>
    </source>
</evidence>
<organism evidence="1 2">
    <name type="scientific">Bradyrhizobium zhengyangense</name>
    <dbReference type="NCBI Taxonomy" id="2911009"/>
    <lineage>
        <taxon>Bacteria</taxon>
        <taxon>Pseudomonadati</taxon>
        <taxon>Pseudomonadota</taxon>
        <taxon>Alphaproteobacteria</taxon>
        <taxon>Hyphomicrobiales</taxon>
        <taxon>Nitrobacteraceae</taxon>
        <taxon>Bradyrhizobium</taxon>
    </lineage>
</organism>
<dbReference type="RefSeq" id="WP_237889715.1">
    <property type="nucleotide sequence ID" value="NZ_JAKLTY010000002.1"/>
</dbReference>
<proteinExistence type="predicted"/>
<comment type="caution">
    <text evidence="1">The sequence shown here is derived from an EMBL/GenBank/DDBJ whole genome shotgun (WGS) entry which is preliminary data.</text>
</comment>
<dbReference type="AlphaFoldDB" id="A0A9X1UEN9"/>
<reference evidence="1" key="1">
    <citation type="submission" date="2022-01" db="EMBL/GenBank/DDBJ databases">
        <title>Genome sequnece data of strain Bradyrhizobium sp. nov.</title>
        <authorList>
            <person name="Zhang J."/>
        </authorList>
    </citation>
    <scope>NUCLEOTIDE SEQUENCE</scope>
    <source>
        <strain evidence="1">WYCCWR 13023</strain>
    </source>
</reference>
<accession>A0A9X1UEN9</accession>
<protein>
    <submittedName>
        <fullName evidence="1">Uncharacterized protein</fullName>
    </submittedName>
</protein>
<sequence>MKEAPISRTSQWTGPDFRARMASELVCPYCRGRLRPSGVRREADVISLICEHCHQDMVFVELSITEPVL</sequence>
<evidence type="ECO:0000313" key="2">
    <source>
        <dbReference type="Proteomes" id="UP001139054"/>
    </source>
</evidence>
<gene>
    <name evidence="1" type="ORF">L6654_03140</name>
</gene>
<dbReference type="EMBL" id="JAKLTY010000002">
    <property type="protein sequence ID" value="MCG2625607.1"/>
    <property type="molecule type" value="Genomic_DNA"/>
</dbReference>
<dbReference type="Proteomes" id="UP001139054">
    <property type="component" value="Unassembled WGS sequence"/>
</dbReference>